<feature type="domain" description="GH18" evidence="1">
    <location>
        <begin position="15"/>
        <end position="312"/>
    </location>
</feature>
<organism evidence="2 3">
    <name type="scientific">Thraustotheca clavata</name>
    <dbReference type="NCBI Taxonomy" id="74557"/>
    <lineage>
        <taxon>Eukaryota</taxon>
        <taxon>Sar</taxon>
        <taxon>Stramenopiles</taxon>
        <taxon>Oomycota</taxon>
        <taxon>Saprolegniomycetes</taxon>
        <taxon>Saprolegniales</taxon>
        <taxon>Achlyaceae</taxon>
        <taxon>Thraustotheca</taxon>
    </lineage>
</organism>
<protein>
    <submittedName>
        <fullName evidence="2">Glycoside hydrolase family 18</fullName>
    </submittedName>
</protein>
<name>A0A1V9Z198_9STRA</name>
<gene>
    <name evidence="2" type="ORF">THRCLA_08876</name>
</gene>
<dbReference type="PANTHER" id="PTHR11177:SF317">
    <property type="entry name" value="CHITINASE 12-RELATED"/>
    <property type="match status" value="1"/>
</dbReference>
<sequence>MVFAAIASLAAGNNEVIGVYYPNYADVDISNVHFQPSNHVFYAFATPNTDGSVPTPSGLSHFSQVVRAGGAKPILSIGGGGNSANFPALVASASSRNTFVNAVKNLVNQNNLAGVDIDWEFPDSSTDFSNYRVLAQQLRNALGSSKIISAAVPGWLSRTSMKPIISESLDFVNLMIYDNVYNDDGRPNAALMGDSASVQAVVSTWLSAGIPAKKLVVGVPFYGYKGMSEMTYKEILPLTKSSSGWKYSFSDTSFTPQLVKGSEKITYDNAKSIAAKAKYTACMNLRGVFSWEVTQDNTNELLAAMSAAYPNGNGDSKNCLKLATGISNLPDYSGDTSSSEDDDN</sequence>
<dbReference type="AlphaFoldDB" id="A0A1V9Z198"/>
<dbReference type="SUPFAM" id="SSF51445">
    <property type="entry name" value="(Trans)glycosidases"/>
    <property type="match status" value="1"/>
</dbReference>
<dbReference type="GO" id="GO:0004568">
    <property type="term" value="F:chitinase activity"/>
    <property type="evidence" value="ECO:0007669"/>
    <property type="project" value="TreeGrafter"/>
</dbReference>
<dbReference type="Gene3D" id="3.20.20.80">
    <property type="entry name" value="Glycosidases"/>
    <property type="match status" value="2"/>
</dbReference>
<reference evidence="2 3" key="1">
    <citation type="journal article" date="2014" name="Genome Biol. Evol.">
        <title>The secreted proteins of Achlya hypogyna and Thraustotheca clavata identify the ancestral oomycete secretome and reveal gene acquisitions by horizontal gene transfer.</title>
        <authorList>
            <person name="Misner I."/>
            <person name="Blouin N."/>
            <person name="Leonard G."/>
            <person name="Richards T.A."/>
            <person name="Lane C.E."/>
        </authorList>
    </citation>
    <scope>NUCLEOTIDE SEQUENCE [LARGE SCALE GENOMIC DNA]</scope>
    <source>
        <strain evidence="2 3">ATCC 34112</strain>
    </source>
</reference>
<dbReference type="InterPro" id="IPR011583">
    <property type="entry name" value="Chitinase_II/V-like_cat"/>
</dbReference>
<dbReference type="PROSITE" id="PS51910">
    <property type="entry name" value="GH18_2"/>
    <property type="match status" value="1"/>
</dbReference>
<keyword evidence="3" id="KW-1185">Reference proteome</keyword>
<dbReference type="EMBL" id="JNBS01002388">
    <property type="protein sequence ID" value="OQR91784.1"/>
    <property type="molecule type" value="Genomic_DNA"/>
</dbReference>
<dbReference type="InterPro" id="IPR001223">
    <property type="entry name" value="Glyco_hydro18_cat"/>
</dbReference>
<evidence type="ECO:0000259" key="1">
    <source>
        <dbReference type="PROSITE" id="PS51910"/>
    </source>
</evidence>
<dbReference type="SMART" id="SM00636">
    <property type="entry name" value="Glyco_18"/>
    <property type="match status" value="1"/>
</dbReference>
<dbReference type="STRING" id="74557.A0A1V9Z198"/>
<dbReference type="InterPro" id="IPR017853">
    <property type="entry name" value="GH"/>
</dbReference>
<proteinExistence type="predicted"/>
<dbReference type="GO" id="GO:0006032">
    <property type="term" value="P:chitin catabolic process"/>
    <property type="evidence" value="ECO:0007669"/>
    <property type="project" value="TreeGrafter"/>
</dbReference>
<dbReference type="GO" id="GO:0005975">
    <property type="term" value="P:carbohydrate metabolic process"/>
    <property type="evidence" value="ECO:0007669"/>
    <property type="project" value="InterPro"/>
</dbReference>
<accession>A0A1V9Z198</accession>
<dbReference type="PANTHER" id="PTHR11177">
    <property type="entry name" value="CHITINASE"/>
    <property type="match status" value="1"/>
</dbReference>
<dbReference type="Proteomes" id="UP000243217">
    <property type="component" value="Unassembled WGS sequence"/>
</dbReference>
<evidence type="ECO:0000313" key="3">
    <source>
        <dbReference type="Proteomes" id="UP000243217"/>
    </source>
</evidence>
<comment type="caution">
    <text evidence="2">The sequence shown here is derived from an EMBL/GenBank/DDBJ whole genome shotgun (WGS) entry which is preliminary data.</text>
</comment>
<evidence type="ECO:0000313" key="2">
    <source>
        <dbReference type="EMBL" id="OQR91784.1"/>
    </source>
</evidence>
<dbReference type="GO" id="GO:0008061">
    <property type="term" value="F:chitin binding"/>
    <property type="evidence" value="ECO:0007669"/>
    <property type="project" value="InterPro"/>
</dbReference>
<dbReference type="GO" id="GO:0005576">
    <property type="term" value="C:extracellular region"/>
    <property type="evidence" value="ECO:0007669"/>
    <property type="project" value="TreeGrafter"/>
</dbReference>
<dbReference type="Pfam" id="PF00704">
    <property type="entry name" value="Glyco_hydro_18"/>
    <property type="match status" value="1"/>
</dbReference>
<dbReference type="InterPro" id="IPR050314">
    <property type="entry name" value="Glycosyl_Hydrlase_18"/>
</dbReference>
<dbReference type="OrthoDB" id="73875at2759"/>
<keyword evidence="2" id="KW-0378">Hydrolase</keyword>